<accession>A0A0J9V5Z5</accession>
<comment type="subcellular location">
    <subcellularLocation>
        <location evidence="1">Nucleus</location>
    </subcellularLocation>
</comment>
<reference evidence="5" key="1">
    <citation type="submission" date="2007-04" db="EMBL/GenBank/DDBJ databases">
        <authorList>
            <consortium name="The Broad Institute Genome Sequencing Platform"/>
            <person name="Birren B."/>
            <person name="Lander E."/>
            <person name="Galagan J."/>
            <person name="Nusbaum C."/>
            <person name="Devon K."/>
            <person name="Ma L.-J."/>
            <person name="Jaffe D."/>
            <person name="Butler J."/>
            <person name="Alvarez P."/>
            <person name="Gnerre S."/>
            <person name="Grabherr M."/>
            <person name="Kleber M."/>
            <person name="Mauceli E."/>
            <person name="Brockman W."/>
            <person name="MacCallum I.A."/>
            <person name="Young S."/>
            <person name="LaButti K."/>
            <person name="DeCaprio D."/>
            <person name="Crawford M."/>
            <person name="Koehrsen M."/>
            <person name="Engels R."/>
            <person name="Montgomery P."/>
            <person name="Pearson M."/>
            <person name="Howarth C."/>
            <person name="Larson L."/>
            <person name="White J."/>
            <person name="O'Leary S."/>
            <person name="Kodira C."/>
            <person name="Zeng Q."/>
            <person name="Yandava C."/>
            <person name="Alvarado L."/>
            <person name="Kistler C."/>
            <person name="Shim W.-B."/>
            <person name="Kang S."/>
            <person name="Woloshuk C."/>
        </authorList>
    </citation>
    <scope>NUCLEOTIDE SEQUENCE</scope>
    <source>
        <strain evidence="5">4287</strain>
    </source>
</reference>
<keyword evidence="2" id="KW-0479">Metal-binding</keyword>
<dbReference type="Pfam" id="PF00172">
    <property type="entry name" value="Zn_clus"/>
    <property type="match status" value="1"/>
</dbReference>
<reference evidence="5" key="2">
    <citation type="journal article" date="2010" name="Nature">
        <title>Comparative genomics reveals mobile pathogenicity chromosomes in Fusarium.</title>
        <authorList>
            <person name="Ma L.J."/>
            <person name="van der Does H.C."/>
            <person name="Borkovich K.A."/>
            <person name="Coleman J.J."/>
            <person name="Daboussi M.J."/>
            <person name="Di Pietro A."/>
            <person name="Dufresne M."/>
            <person name="Freitag M."/>
            <person name="Grabherr M."/>
            <person name="Henrissat B."/>
            <person name="Houterman P.M."/>
            <person name="Kang S."/>
            <person name="Shim W.B."/>
            <person name="Woloshuk C."/>
            <person name="Xie X."/>
            <person name="Xu J.R."/>
            <person name="Antoniw J."/>
            <person name="Baker S.E."/>
            <person name="Bluhm B.H."/>
            <person name="Breakspear A."/>
            <person name="Brown D.W."/>
            <person name="Butchko R.A."/>
            <person name="Chapman S."/>
            <person name="Coulson R."/>
            <person name="Coutinho P.M."/>
            <person name="Danchin E.G."/>
            <person name="Diener A."/>
            <person name="Gale L.R."/>
            <person name="Gardiner D.M."/>
            <person name="Goff S."/>
            <person name="Hammond-Kosack K.E."/>
            <person name="Hilburn K."/>
            <person name="Hua-Van A."/>
            <person name="Jonkers W."/>
            <person name="Kazan K."/>
            <person name="Kodira C.D."/>
            <person name="Koehrsen M."/>
            <person name="Kumar L."/>
            <person name="Lee Y.H."/>
            <person name="Li L."/>
            <person name="Manners J.M."/>
            <person name="Miranda-Saavedra D."/>
            <person name="Mukherjee M."/>
            <person name="Park G."/>
            <person name="Park J."/>
            <person name="Park S.Y."/>
            <person name="Proctor R.H."/>
            <person name="Regev A."/>
            <person name="Ruiz-Roldan M.C."/>
            <person name="Sain D."/>
            <person name="Sakthikumar S."/>
            <person name="Sykes S."/>
            <person name="Schwartz D.C."/>
            <person name="Turgeon B.G."/>
            <person name="Wapinski I."/>
            <person name="Yoder O."/>
            <person name="Young S."/>
            <person name="Zeng Q."/>
            <person name="Zhou S."/>
            <person name="Galagan J."/>
            <person name="Cuomo C.A."/>
            <person name="Kistler H.C."/>
            <person name="Rep M."/>
        </authorList>
    </citation>
    <scope>NUCLEOTIDE SEQUENCE [LARGE SCALE GENOMIC DNA]</scope>
    <source>
        <strain evidence="5">4287</strain>
    </source>
</reference>
<dbReference type="CDD" id="cd00067">
    <property type="entry name" value="GAL4"/>
    <property type="match status" value="1"/>
</dbReference>
<dbReference type="VEuPathDB" id="FungiDB:FOXG_08315"/>
<evidence type="ECO:0000313" key="6">
    <source>
        <dbReference type="Proteomes" id="UP000009097"/>
    </source>
</evidence>
<dbReference type="PANTHER" id="PTHR31001">
    <property type="entry name" value="UNCHARACTERIZED TRANSCRIPTIONAL REGULATORY PROTEIN"/>
    <property type="match status" value="1"/>
</dbReference>
<dbReference type="InterPro" id="IPR050613">
    <property type="entry name" value="Sec_Metabolite_Reg"/>
</dbReference>
<dbReference type="PROSITE" id="PS50048">
    <property type="entry name" value="ZN2_CY6_FUNGAL_2"/>
    <property type="match status" value="1"/>
</dbReference>
<dbReference type="InterPro" id="IPR007219">
    <property type="entry name" value="XnlR_reg_dom"/>
</dbReference>
<evidence type="ECO:0000313" key="5">
    <source>
        <dbReference type="EMBL" id="KNB06959.1"/>
    </source>
</evidence>
<dbReference type="GO" id="GO:0000981">
    <property type="term" value="F:DNA-binding transcription factor activity, RNA polymerase II-specific"/>
    <property type="evidence" value="ECO:0007669"/>
    <property type="project" value="InterPro"/>
</dbReference>
<feature type="domain" description="Zn(2)-C6 fungal-type" evidence="4">
    <location>
        <begin position="17"/>
        <end position="47"/>
    </location>
</feature>
<dbReference type="GO" id="GO:0003677">
    <property type="term" value="F:DNA binding"/>
    <property type="evidence" value="ECO:0007669"/>
    <property type="project" value="InterPro"/>
</dbReference>
<evidence type="ECO:0000256" key="1">
    <source>
        <dbReference type="ARBA" id="ARBA00004123"/>
    </source>
</evidence>
<keyword evidence="3" id="KW-0539">Nucleus</keyword>
<dbReference type="PROSITE" id="PS00463">
    <property type="entry name" value="ZN2_CY6_FUNGAL_1"/>
    <property type="match status" value="1"/>
</dbReference>
<dbReference type="KEGG" id="fox:FOXG_08315"/>
<dbReference type="GeneID" id="28949957"/>
<dbReference type="AlphaFoldDB" id="A0A0J9V5Z5"/>
<protein>
    <recommendedName>
        <fullName evidence="4">Zn(2)-C6 fungal-type domain-containing protein</fullName>
    </recommendedName>
</protein>
<dbReference type="GO" id="GO:0008270">
    <property type="term" value="F:zinc ion binding"/>
    <property type="evidence" value="ECO:0007669"/>
    <property type="project" value="InterPro"/>
</dbReference>
<dbReference type="Proteomes" id="UP000009097">
    <property type="component" value="Unassembled WGS sequence"/>
</dbReference>
<dbReference type="SMART" id="SM00066">
    <property type="entry name" value="GAL4"/>
    <property type="match status" value="1"/>
</dbReference>
<evidence type="ECO:0000259" key="4">
    <source>
        <dbReference type="PROSITE" id="PS50048"/>
    </source>
</evidence>
<organism evidence="5 6">
    <name type="scientific">Fusarium oxysporum f. sp. lycopersici (strain 4287 / CBS 123668 / FGSC 9935 / NRRL 34936)</name>
    <name type="common">Fusarium vascular wilt of tomato</name>
    <dbReference type="NCBI Taxonomy" id="426428"/>
    <lineage>
        <taxon>Eukaryota</taxon>
        <taxon>Fungi</taxon>
        <taxon>Dikarya</taxon>
        <taxon>Ascomycota</taxon>
        <taxon>Pezizomycotina</taxon>
        <taxon>Sordariomycetes</taxon>
        <taxon>Hypocreomycetidae</taxon>
        <taxon>Hypocreales</taxon>
        <taxon>Nectriaceae</taxon>
        <taxon>Fusarium</taxon>
        <taxon>Fusarium oxysporum species complex</taxon>
    </lineage>
</organism>
<dbReference type="GO" id="GO:0005634">
    <property type="term" value="C:nucleus"/>
    <property type="evidence" value="ECO:0007669"/>
    <property type="project" value="UniProtKB-SubCell"/>
</dbReference>
<proteinExistence type="predicted"/>
<dbReference type="Gene3D" id="4.10.240.10">
    <property type="entry name" value="Zn(2)-C6 fungal-type DNA-binding domain"/>
    <property type="match status" value="1"/>
</dbReference>
<evidence type="ECO:0000256" key="3">
    <source>
        <dbReference type="ARBA" id="ARBA00023242"/>
    </source>
</evidence>
<dbReference type="RefSeq" id="XP_018245004.1">
    <property type="nucleotide sequence ID" value="XM_018387185.1"/>
</dbReference>
<dbReference type="InterPro" id="IPR036864">
    <property type="entry name" value="Zn2-C6_fun-type_DNA-bd_sf"/>
</dbReference>
<dbReference type="GO" id="GO:0006351">
    <property type="term" value="P:DNA-templated transcription"/>
    <property type="evidence" value="ECO:0007669"/>
    <property type="project" value="InterPro"/>
</dbReference>
<dbReference type="InterPro" id="IPR001138">
    <property type="entry name" value="Zn2Cys6_DnaBD"/>
</dbReference>
<gene>
    <name evidence="5" type="ORF">FOXG_08315</name>
</gene>
<dbReference type="SMART" id="SM00906">
    <property type="entry name" value="Fungal_trans"/>
    <property type="match status" value="1"/>
</dbReference>
<sequence>MSDAYQWSRRPNGRPEACDPCRARKVACDHRRPICMRCQRRGDNCGYTASSPASRVKASIQSSPGLSPQPAKPMTRDYAFSPGYLGFTSYNSVFQGARESLSVSDTGSEFPSPEVPSPGSDDVCLRSLPLPTQQMCLVVLQYLPGRPEAHMIFHDEPGPENTTSWSHTAVSRIIKSLRQLFQSFEGSECFDEQVADVLCRNTSKPVNDTFDRFDDWVDQFCGPNIRWESIGLLWAHLEGLSDAISTLKHRQLQWVQGKRSSVLSHDHIHYCIEIARHFTAGNDMLLDLCRRHAALGTLVYGDASPVYWNSHSLCVSMLLFMGLHASGEASRPQIQPQKPSFCVEHKRLLYSYIFANDKSEVSFTGRPPLLSRRYCSSVPPLDLPDSCMVSEDTLVEEFNALDDRGWNTNGEISSNSYIRARYLMSYVFDEVIEVALGNDAHVTLGYLQNIKVRVTQTFLDMPSHLIFKFEDLDDPHLDINILYLRILLHLAHRKDVFVVERLLLTHGAIDDGSLLATSFDLVKVTVILWVHKNRFAPMRRNFEWLLVAYGALGGGILCQELLRPTFLGVHPLNPTLSRSNIVQQLSLLVAFLNWVGPSSPNRVVCGDCEAIIQRVLDEHLNSEPTGNTNLVPLGIGVPQSLTFGFELLNTFEWLQNRM</sequence>
<dbReference type="EMBL" id="DS231705">
    <property type="protein sequence ID" value="KNB06959.1"/>
    <property type="molecule type" value="Genomic_DNA"/>
</dbReference>
<dbReference type="CDD" id="cd12148">
    <property type="entry name" value="fungal_TF_MHR"/>
    <property type="match status" value="1"/>
</dbReference>
<dbReference type="OrthoDB" id="4898680at2759"/>
<evidence type="ECO:0000256" key="2">
    <source>
        <dbReference type="ARBA" id="ARBA00022723"/>
    </source>
</evidence>
<name>A0A0J9V5Z5_FUSO4</name>
<dbReference type="PANTHER" id="PTHR31001:SF40">
    <property type="entry name" value="ZN(II)2CYS6 TRANSCRIPTION FACTOR (EUROFUNG)"/>
    <property type="match status" value="1"/>
</dbReference>
<dbReference type="SUPFAM" id="SSF57701">
    <property type="entry name" value="Zn2/Cys6 DNA-binding domain"/>
    <property type="match status" value="1"/>
</dbReference>